<keyword evidence="9" id="KW-1185">Reference proteome</keyword>
<feature type="region of interest" description="Disordered" evidence="6">
    <location>
        <begin position="238"/>
        <end position="259"/>
    </location>
</feature>
<dbReference type="OrthoDB" id="9807065at2"/>
<dbReference type="InterPro" id="IPR035906">
    <property type="entry name" value="MetI-like_sf"/>
</dbReference>
<keyword evidence="3 5" id="KW-1133">Transmembrane helix</keyword>
<name>A0A517MKY4_9BACT</name>
<dbReference type="RefSeq" id="WP_145353755.1">
    <property type="nucleotide sequence ID" value="NZ_CP036262.1"/>
</dbReference>
<dbReference type="KEGG" id="rml:FF011L_43520"/>
<organism evidence="8 9">
    <name type="scientific">Roseimaritima multifibrata</name>
    <dbReference type="NCBI Taxonomy" id="1930274"/>
    <lineage>
        <taxon>Bacteria</taxon>
        <taxon>Pseudomonadati</taxon>
        <taxon>Planctomycetota</taxon>
        <taxon>Planctomycetia</taxon>
        <taxon>Pirellulales</taxon>
        <taxon>Pirellulaceae</taxon>
        <taxon>Roseimaritima</taxon>
    </lineage>
</organism>
<comment type="subcellular location">
    <subcellularLocation>
        <location evidence="1 5">Cell membrane</location>
        <topology evidence="1 5">Multi-pass membrane protein</topology>
    </subcellularLocation>
</comment>
<dbReference type="PROSITE" id="PS50928">
    <property type="entry name" value="ABC_TM1"/>
    <property type="match status" value="1"/>
</dbReference>
<dbReference type="InterPro" id="IPR000515">
    <property type="entry name" value="MetI-like"/>
</dbReference>
<protein>
    <submittedName>
        <fullName evidence="8">Phosphate transport system permease protein PstA</fullName>
    </submittedName>
</protein>
<feature type="domain" description="ABC transmembrane type-1" evidence="7">
    <location>
        <begin position="85"/>
        <end position="423"/>
    </location>
</feature>
<dbReference type="GO" id="GO:0005886">
    <property type="term" value="C:plasma membrane"/>
    <property type="evidence" value="ECO:0007669"/>
    <property type="project" value="UniProtKB-SubCell"/>
</dbReference>
<evidence type="ECO:0000259" key="7">
    <source>
        <dbReference type="PROSITE" id="PS50928"/>
    </source>
</evidence>
<evidence type="ECO:0000313" key="9">
    <source>
        <dbReference type="Proteomes" id="UP000320672"/>
    </source>
</evidence>
<dbReference type="Gene3D" id="1.10.3720.10">
    <property type="entry name" value="MetI-like"/>
    <property type="match status" value="2"/>
</dbReference>
<keyword evidence="5" id="KW-0813">Transport</keyword>
<dbReference type="EMBL" id="CP036262">
    <property type="protein sequence ID" value="QDS95555.1"/>
    <property type="molecule type" value="Genomic_DNA"/>
</dbReference>
<dbReference type="GO" id="GO:0055085">
    <property type="term" value="P:transmembrane transport"/>
    <property type="evidence" value="ECO:0007669"/>
    <property type="project" value="InterPro"/>
</dbReference>
<feature type="transmembrane region" description="Helical" evidence="5">
    <location>
        <begin position="31"/>
        <end position="56"/>
    </location>
</feature>
<dbReference type="PANTHER" id="PTHR43470:SF5">
    <property type="entry name" value="PHOSPHATE TRANSPORT SYSTEM PERMEASE PROTEIN PSTA"/>
    <property type="match status" value="1"/>
</dbReference>
<feature type="transmembrane region" description="Helical" evidence="5">
    <location>
        <begin position="156"/>
        <end position="179"/>
    </location>
</feature>
<proteinExistence type="inferred from homology"/>
<evidence type="ECO:0000256" key="1">
    <source>
        <dbReference type="ARBA" id="ARBA00004651"/>
    </source>
</evidence>
<keyword evidence="2 5" id="KW-0812">Transmembrane</keyword>
<feature type="transmembrane region" description="Helical" evidence="5">
    <location>
        <begin position="84"/>
        <end position="110"/>
    </location>
</feature>
<evidence type="ECO:0000313" key="8">
    <source>
        <dbReference type="EMBL" id="QDS95555.1"/>
    </source>
</evidence>
<evidence type="ECO:0000256" key="5">
    <source>
        <dbReference type="RuleBase" id="RU363032"/>
    </source>
</evidence>
<feature type="transmembrane region" description="Helical" evidence="5">
    <location>
        <begin position="405"/>
        <end position="427"/>
    </location>
</feature>
<gene>
    <name evidence="8" type="primary">pstA_2</name>
    <name evidence="8" type="ORF">FF011L_43520</name>
</gene>
<dbReference type="Pfam" id="PF00528">
    <property type="entry name" value="BPD_transp_1"/>
    <property type="match status" value="1"/>
</dbReference>
<evidence type="ECO:0000256" key="6">
    <source>
        <dbReference type="SAM" id="MobiDB-lite"/>
    </source>
</evidence>
<dbReference type="AlphaFoldDB" id="A0A517MKY4"/>
<dbReference type="PANTHER" id="PTHR43470">
    <property type="entry name" value="PHOSPHATE TRANSPORT SYSTEM PERMEASE PROTEIN PSTA-RELATED"/>
    <property type="match status" value="1"/>
</dbReference>
<dbReference type="SUPFAM" id="SSF161098">
    <property type="entry name" value="MetI-like"/>
    <property type="match status" value="2"/>
</dbReference>
<evidence type="ECO:0000256" key="3">
    <source>
        <dbReference type="ARBA" id="ARBA00022989"/>
    </source>
</evidence>
<keyword evidence="4 5" id="KW-0472">Membrane</keyword>
<accession>A0A517MKY4</accession>
<sequence length="434" mass="47375">MSSIPLPAALQRDDHVAMEQKANRRKRMSRWFSILCVIIAFLSVVVLVVLLVSISIQGSSRLSTDLLSNAHSELHPEQAGMWPAIVGTLFVCGVCALGSLPLGIGTAVFLEEFRPRKLELRWLRHRFPDQSKTWDKLASGLYKSIRGFHSFIQLNISNLAGVPSIVYGLLGLSLFVYMFNVFGQIKVNEASGWEIAGAQHYYQVLSLESGQVVLIPQTDRTQSTLTVESPTTGVTPDGKTYEVGVWEPGSPKPTDPSVRRRTVRKGAKGGVFTDRAWYYFRLPFDRSFLAAGLTLALVILPVVIIASQEALRAVPPSMREASLGLGATTWQTTRDVCLPAAIPGIMTGAILSMGRAIGEAAPLLVIMGAAIAKSTGPQHLMDDAVTMPVLIYNWAGRQQAVYQELAAAAIIVLLIVLLLMNSVAIYLRERLSHV</sequence>
<comment type="similarity">
    <text evidence="5">Belongs to the binding-protein-dependent transport system permease family.</text>
</comment>
<reference evidence="8 9" key="1">
    <citation type="submission" date="2019-02" db="EMBL/GenBank/DDBJ databases">
        <title>Deep-cultivation of Planctomycetes and their phenomic and genomic characterization uncovers novel biology.</title>
        <authorList>
            <person name="Wiegand S."/>
            <person name="Jogler M."/>
            <person name="Boedeker C."/>
            <person name="Pinto D."/>
            <person name="Vollmers J."/>
            <person name="Rivas-Marin E."/>
            <person name="Kohn T."/>
            <person name="Peeters S.H."/>
            <person name="Heuer A."/>
            <person name="Rast P."/>
            <person name="Oberbeckmann S."/>
            <person name="Bunk B."/>
            <person name="Jeske O."/>
            <person name="Meyerdierks A."/>
            <person name="Storesund J.E."/>
            <person name="Kallscheuer N."/>
            <person name="Luecker S."/>
            <person name="Lage O.M."/>
            <person name="Pohl T."/>
            <person name="Merkel B.J."/>
            <person name="Hornburger P."/>
            <person name="Mueller R.-W."/>
            <person name="Bruemmer F."/>
            <person name="Labrenz M."/>
            <person name="Spormann A.M."/>
            <person name="Op den Camp H."/>
            <person name="Overmann J."/>
            <person name="Amann R."/>
            <person name="Jetten M.S.M."/>
            <person name="Mascher T."/>
            <person name="Medema M.H."/>
            <person name="Devos D.P."/>
            <person name="Kaster A.-K."/>
            <person name="Ovreas L."/>
            <person name="Rohde M."/>
            <person name="Galperin M.Y."/>
            <person name="Jogler C."/>
        </authorList>
    </citation>
    <scope>NUCLEOTIDE SEQUENCE [LARGE SCALE GENOMIC DNA]</scope>
    <source>
        <strain evidence="8 9">FF011L</strain>
    </source>
</reference>
<evidence type="ECO:0000256" key="2">
    <source>
        <dbReference type="ARBA" id="ARBA00022692"/>
    </source>
</evidence>
<dbReference type="CDD" id="cd06261">
    <property type="entry name" value="TM_PBP2"/>
    <property type="match status" value="1"/>
</dbReference>
<feature type="transmembrane region" description="Helical" evidence="5">
    <location>
        <begin position="287"/>
        <end position="306"/>
    </location>
</feature>
<evidence type="ECO:0000256" key="4">
    <source>
        <dbReference type="ARBA" id="ARBA00023136"/>
    </source>
</evidence>
<dbReference type="Proteomes" id="UP000320672">
    <property type="component" value="Chromosome"/>
</dbReference>